<dbReference type="Proteomes" id="UP000030341">
    <property type="component" value="Chromosome 2"/>
</dbReference>
<dbReference type="InterPro" id="IPR028082">
    <property type="entry name" value="Peripla_BP_I"/>
</dbReference>
<dbReference type="CDD" id="cd19979">
    <property type="entry name" value="PBP1_ABC_ligand_binding-like"/>
    <property type="match status" value="1"/>
</dbReference>
<dbReference type="eggNOG" id="COG0683">
    <property type="taxonomic scope" value="Bacteria"/>
</dbReference>
<dbReference type="Pfam" id="PF13458">
    <property type="entry name" value="Peripla_BP_6"/>
    <property type="match status" value="1"/>
</dbReference>
<dbReference type="KEGG" id="pseo:OM33_20265"/>
<evidence type="ECO:0000259" key="3">
    <source>
        <dbReference type="Pfam" id="PF13458"/>
    </source>
</evidence>
<reference evidence="4 5" key="1">
    <citation type="submission" date="2014-11" db="EMBL/GenBank/DDBJ databases">
        <title>Complete Genome Sequence of Pseudoalteromonas sp. Strain OCN003 Isolated from Kaneohe Bay, Oahu, Hawaii.</title>
        <authorList>
            <person name="Beurmann S."/>
            <person name="Videau P."/>
            <person name="Ushijima B."/>
            <person name="Smith A.M."/>
            <person name="Aeby G.S."/>
            <person name="Callahan S.M."/>
            <person name="Belcaid M."/>
        </authorList>
    </citation>
    <scope>NUCLEOTIDE SEQUENCE [LARGE SCALE GENOMIC DNA]</scope>
    <source>
        <strain evidence="4 5">OCN003</strain>
    </source>
</reference>
<evidence type="ECO:0000313" key="5">
    <source>
        <dbReference type="Proteomes" id="UP000030341"/>
    </source>
</evidence>
<evidence type="ECO:0000256" key="1">
    <source>
        <dbReference type="ARBA" id="ARBA00010062"/>
    </source>
</evidence>
<proteinExistence type="inferred from homology"/>
<dbReference type="RefSeq" id="WP_040136306.1">
    <property type="nucleotide sequence ID" value="NZ_CP009889.1"/>
</dbReference>
<dbReference type="InterPro" id="IPR051010">
    <property type="entry name" value="BCAA_transport"/>
</dbReference>
<organism evidence="4 5">
    <name type="scientific">Pseudoalteromonas piratica</name>
    <dbReference type="NCBI Taxonomy" id="1348114"/>
    <lineage>
        <taxon>Bacteria</taxon>
        <taxon>Pseudomonadati</taxon>
        <taxon>Pseudomonadota</taxon>
        <taxon>Gammaproteobacteria</taxon>
        <taxon>Alteromonadales</taxon>
        <taxon>Pseudoalteromonadaceae</taxon>
        <taxon>Pseudoalteromonas</taxon>
    </lineage>
</organism>
<dbReference type="InterPro" id="IPR028081">
    <property type="entry name" value="Leu-bd"/>
</dbReference>
<dbReference type="EMBL" id="CP009889">
    <property type="protein sequence ID" value="AIY67370.1"/>
    <property type="molecule type" value="Genomic_DNA"/>
</dbReference>
<evidence type="ECO:0000313" key="4">
    <source>
        <dbReference type="EMBL" id="AIY67370.1"/>
    </source>
</evidence>
<dbReference type="SUPFAM" id="SSF53822">
    <property type="entry name" value="Periplasmic binding protein-like I"/>
    <property type="match status" value="1"/>
</dbReference>
<name>A0A0A7EKZ8_9GAMM</name>
<protein>
    <recommendedName>
        <fullName evidence="3">Leucine-binding protein domain-containing protein</fullName>
    </recommendedName>
</protein>
<dbReference type="HOGENOM" id="CLU_027128_0_0_6"/>
<sequence length="403" mass="45294">MDRISNVILILLIFFSVNALANKQVFNIYHDSDYSNHSQSANAIKMGFETALKQRQASFPNIEFNFIEKDHRGNSNRSLRHMKQFLADPNALMMLGGLHSPPYIKHKKFISENNILLLVPWAAGGPITRFASPKNWVFRLSVDDTKAGYRIVSYAKEQLSCQRPHMLLEQTPWGKSNFATMSKALASKNDANVTWFSWNTKLNTAKIILRDIAGRNADCILFVGNALEGRQFVEAMASLPKSQRLPIVSHWGITGGDFFNNVKPFLANDVDLSFIQTCFSLRNTQSELAKQAIVDAKILFPETFTDEATLPAPAGFIHAYDLANVFLTALSNTQVNQDVKLMRESLRVELENLQQPVTGLIKTYQQPFTPWSENTPDAHEALGLSDLCMAKYMPDGGINVFEN</sequence>
<dbReference type="Gene3D" id="3.40.50.2300">
    <property type="match status" value="2"/>
</dbReference>
<keyword evidence="2" id="KW-0732">Signal</keyword>
<dbReference type="AlphaFoldDB" id="A0A0A7EKZ8"/>
<dbReference type="PANTHER" id="PTHR30483">
    <property type="entry name" value="LEUCINE-SPECIFIC-BINDING PROTEIN"/>
    <property type="match status" value="1"/>
</dbReference>
<feature type="domain" description="Leucine-binding protein" evidence="3">
    <location>
        <begin position="38"/>
        <end position="223"/>
    </location>
</feature>
<dbReference type="STRING" id="1348114.OM33_20265"/>
<accession>A0A0A7EKZ8</accession>
<comment type="similarity">
    <text evidence="1">Belongs to the leucine-binding protein family.</text>
</comment>
<evidence type="ECO:0000256" key="2">
    <source>
        <dbReference type="ARBA" id="ARBA00022729"/>
    </source>
</evidence>
<keyword evidence="5" id="KW-1185">Reference proteome</keyword>
<dbReference type="OrthoDB" id="9147078at2"/>
<gene>
    <name evidence="4" type="ORF">OM33_20265</name>
</gene>